<proteinExistence type="predicted"/>
<sequence>MEILYQVERAKSMHNRLARFAYMRAPASASASVCVRYV</sequence>
<organism evidence="1">
    <name type="scientific">Siphoviridae sp. ct4T77</name>
    <dbReference type="NCBI Taxonomy" id="2823563"/>
    <lineage>
        <taxon>Viruses</taxon>
        <taxon>Duplodnaviria</taxon>
        <taxon>Heunggongvirae</taxon>
        <taxon>Uroviricota</taxon>
        <taxon>Caudoviricetes</taxon>
    </lineage>
</organism>
<reference evidence="1" key="1">
    <citation type="journal article" date="2021" name="Proc. Natl. Acad. Sci. U.S.A.">
        <title>A Catalog of Tens of Thousands of Viruses from Human Metagenomes Reveals Hidden Associations with Chronic Diseases.</title>
        <authorList>
            <person name="Tisza M.J."/>
            <person name="Buck C.B."/>
        </authorList>
    </citation>
    <scope>NUCLEOTIDE SEQUENCE</scope>
    <source>
        <strain evidence="1">Ct4T77</strain>
    </source>
</reference>
<accession>A0A8S5L904</accession>
<protein>
    <submittedName>
        <fullName evidence="1">Uncharacterized protein</fullName>
    </submittedName>
</protein>
<name>A0A8S5L904_9CAUD</name>
<dbReference type="EMBL" id="BK014659">
    <property type="protein sequence ID" value="DAD66405.1"/>
    <property type="molecule type" value="Genomic_DNA"/>
</dbReference>
<evidence type="ECO:0000313" key="1">
    <source>
        <dbReference type="EMBL" id="DAD66405.1"/>
    </source>
</evidence>